<proteinExistence type="predicted"/>
<name>A0A0B8N5B8_TALPI</name>
<dbReference type="PANTHER" id="PTHR33840">
    <property type="match status" value="1"/>
</dbReference>
<reference evidence="3" key="1">
    <citation type="journal article" date="2015" name="Genome Announc.">
        <title>Draft genome sequence of Talaromyces cellulolyticus strain Y-94, a source of lignocellulosic biomass-degrading enzymes.</title>
        <authorList>
            <person name="Fujii T."/>
            <person name="Koike H."/>
            <person name="Sawayama S."/>
            <person name="Yano S."/>
            <person name="Inoue H."/>
        </authorList>
    </citation>
    <scope>NUCLEOTIDE SEQUENCE [LARGE SCALE GENOMIC DNA]</scope>
    <source>
        <strain evidence="3">Y-94</strain>
    </source>
</reference>
<dbReference type="InterPro" id="IPR018712">
    <property type="entry name" value="Tle1-like_cat"/>
</dbReference>
<evidence type="ECO:0000313" key="3">
    <source>
        <dbReference type="Proteomes" id="UP000053095"/>
    </source>
</evidence>
<protein>
    <recommendedName>
        <fullName evidence="1">T6SS Phospholipase effector Tle1-like catalytic domain-containing protein</fullName>
    </recommendedName>
</protein>
<sequence>MGSTSEPKVSLNKRLIVCCDGTWEDGNSEEINNPLSNITRIARAIKPHAEVNINGVRTLIPQITYYQKGVGTGVLDQYLGGMTGVGLSANVRAAYAFLAENYEPGDELFFFGFSRGAYTARAVAGLVADMGLLTPRGMDNFPIIYNDYYKRKKLTYDDDARRQLGFRDHLPRFTIRLIGVFDTVGFHDFKFTSKIFGEKFELPNTILSPDVRYAFHALSLDEKRKAFMPTLWHTPTKVEDQELLQVWFSGAHADVGGGEEDPRLSDISLAWMISHASKDKQLEFDLEYLFHKPARELQEAAIMPWATSLGQEEVYSFAQYMEVFLFGKCNRTPLEYVDGNDRVGYTNEWIHESVKDRRFNKFLEKETTMGQTTAGKIWPSKVVVRRVEGKDGSKQWLLRNGQTIKEVEATGTELFLKGRIRKVRAIQIDPA</sequence>
<dbReference type="SUPFAM" id="SSF53474">
    <property type="entry name" value="alpha/beta-Hydrolases"/>
    <property type="match status" value="1"/>
</dbReference>
<keyword evidence="3" id="KW-1185">Reference proteome</keyword>
<evidence type="ECO:0000259" key="1">
    <source>
        <dbReference type="Pfam" id="PF09994"/>
    </source>
</evidence>
<dbReference type="AlphaFoldDB" id="A0A0B8N5B8"/>
<gene>
    <name evidence="2" type="ORF">TCE0_047f18127</name>
</gene>
<dbReference type="EMBL" id="DF933843">
    <property type="protein sequence ID" value="GAM43372.1"/>
    <property type="molecule type" value="Genomic_DNA"/>
</dbReference>
<dbReference type="InterPro" id="IPR029058">
    <property type="entry name" value="AB_hydrolase_fold"/>
</dbReference>
<accession>A0A0B8N5B8</accession>
<feature type="domain" description="T6SS Phospholipase effector Tle1-like catalytic" evidence="1">
    <location>
        <begin position="13"/>
        <end position="274"/>
    </location>
</feature>
<evidence type="ECO:0000313" key="2">
    <source>
        <dbReference type="EMBL" id="GAM43372.1"/>
    </source>
</evidence>
<dbReference type="PANTHER" id="PTHR33840:SF1">
    <property type="entry name" value="TLE1 PHOSPHOLIPASE DOMAIN-CONTAINING PROTEIN"/>
    <property type="match status" value="1"/>
</dbReference>
<dbReference type="Proteomes" id="UP000053095">
    <property type="component" value="Unassembled WGS sequence"/>
</dbReference>
<organism evidence="2 3">
    <name type="scientific">Talaromyces pinophilus</name>
    <name type="common">Penicillium pinophilum</name>
    <dbReference type="NCBI Taxonomy" id="128442"/>
    <lineage>
        <taxon>Eukaryota</taxon>
        <taxon>Fungi</taxon>
        <taxon>Dikarya</taxon>
        <taxon>Ascomycota</taxon>
        <taxon>Pezizomycotina</taxon>
        <taxon>Eurotiomycetes</taxon>
        <taxon>Eurotiomycetidae</taxon>
        <taxon>Eurotiales</taxon>
        <taxon>Trichocomaceae</taxon>
        <taxon>Talaromyces</taxon>
        <taxon>Talaromyces sect. Talaromyces</taxon>
    </lineage>
</organism>
<dbReference type="Pfam" id="PF09994">
    <property type="entry name" value="T6SS_Tle1-like_cat"/>
    <property type="match status" value="1"/>
</dbReference>